<evidence type="ECO:0000256" key="1">
    <source>
        <dbReference type="ARBA" id="ARBA00022737"/>
    </source>
</evidence>
<dbReference type="Proteomes" id="UP001465668">
    <property type="component" value="Unassembled WGS sequence"/>
</dbReference>
<dbReference type="Pfam" id="PF24883">
    <property type="entry name" value="NPHP3_N"/>
    <property type="match status" value="1"/>
</dbReference>
<feature type="domain" description="GPI inositol-deacylase winged helix" evidence="3">
    <location>
        <begin position="673"/>
        <end position="744"/>
    </location>
</feature>
<reference evidence="5 6" key="1">
    <citation type="submission" date="2024-02" db="EMBL/GenBank/DDBJ databases">
        <title>First draft genome assembly of two strains of Seiridium cardinale.</title>
        <authorList>
            <person name="Emiliani G."/>
            <person name="Scali E."/>
        </authorList>
    </citation>
    <scope>NUCLEOTIDE SEQUENCE [LARGE SCALE GENOMIC DNA]</scope>
    <source>
        <strain evidence="5 6">BM-138-000479</strain>
    </source>
</reference>
<evidence type="ECO:0000313" key="5">
    <source>
        <dbReference type="EMBL" id="KAK9775030.1"/>
    </source>
</evidence>
<feature type="compositionally biased region" description="Basic and acidic residues" evidence="2">
    <location>
        <begin position="41"/>
        <end position="58"/>
    </location>
</feature>
<feature type="compositionally biased region" description="Basic residues" evidence="2">
    <location>
        <begin position="1"/>
        <end position="13"/>
    </location>
</feature>
<dbReference type="SUPFAM" id="SSF82171">
    <property type="entry name" value="DPP6 N-terminal domain-like"/>
    <property type="match status" value="1"/>
</dbReference>
<dbReference type="Pfam" id="PF22939">
    <property type="entry name" value="WHD_GPIID"/>
    <property type="match status" value="1"/>
</dbReference>
<dbReference type="InterPro" id="IPR027417">
    <property type="entry name" value="P-loop_NTPase"/>
</dbReference>
<evidence type="ECO:0000259" key="4">
    <source>
        <dbReference type="Pfam" id="PF24883"/>
    </source>
</evidence>
<dbReference type="Gene3D" id="3.40.50.1820">
    <property type="entry name" value="alpha/beta hydrolase"/>
    <property type="match status" value="1"/>
</dbReference>
<dbReference type="InterPro" id="IPR029058">
    <property type="entry name" value="AB_hydrolase_fold"/>
</dbReference>
<dbReference type="PANTHER" id="PTHR10039">
    <property type="entry name" value="AMELOGENIN"/>
    <property type="match status" value="1"/>
</dbReference>
<evidence type="ECO:0000259" key="3">
    <source>
        <dbReference type="Pfam" id="PF22939"/>
    </source>
</evidence>
<feature type="domain" description="Nephrocystin 3-like N-terminal" evidence="4">
    <location>
        <begin position="398"/>
        <end position="559"/>
    </location>
</feature>
<organism evidence="5 6">
    <name type="scientific">Seiridium cardinale</name>
    <dbReference type="NCBI Taxonomy" id="138064"/>
    <lineage>
        <taxon>Eukaryota</taxon>
        <taxon>Fungi</taxon>
        <taxon>Dikarya</taxon>
        <taxon>Ascomycota</taxon>
        <taxon>Pezizomycotina</taxon>
        <taxon>Sordariomycetes</taxon>
        <taxon>Xylariomycetidae</taxon>
        <taxon>Amphisphaeriales</taxon>
        <taxon>Sporocadaceae</taxon>
        <taxon>Seiridium</taxon>
    </lineage>
</organism>
<dbReference type="InterPro" id="IPR015943">
    <property type="entry name" value="WD40/YVTN_repeat-like_dom_sf"/>
</dbReference>
<dbReference type="PANTHER" id="PTHR10039:SF16">
    <property type="entry name" value="GPI INOSITOL-DEACYLASE"/>
    <property type="match status" value="1"/>
</dbReference>
<protein>
    <submittedName>
        <fullName evidence="5">GPI inositol-deacylase</fullName>
    </submittedName>
</protein>
<dbReference type="InterPro" id="IPR054471">
    <property type="entry name" value="GPIID_WHD"/>
</dbReference>
<comment type="caution">
    <text evidence="5">The sequence shown here is derived from an EMBL/GenBank/DDBJ whole genome shotgun (WGS) entry which is preliminary data.</text>
</comment>
<gene>
    <name evidence="5" type="ORF">SCAR479_08304</name>
</gene>
<dbReference type="Gene3D" id="2.130.10.10">
    <property type="entry name" value="YVTN repeat-like/Quinoprotein amine dehydrogenase"/>
    <property type="match status" value="1"/>
</dbReference>
<dbReference type="SUPFAM" id="SSF52540">
    <property type="entry name" value="P-loop containing nucleoside triphosphate hydrolases"/>
    <property type="match status" value="1"/>
</dbReference>
<accession>A0ABR2XN46</accession>
<name>A0ABR2XN46_9PEZI</name>
<proteinExistence type="predicted"/>
<dbReference type="InterPro" id="IPR056884">
    <property type="entry name" value="NPHP3-like_N"/>
</dbReference>
<feature type="region of interest" description="Disordered" evidence="2">
    <location>
        <begin position="1"/>
        <end position="86"/>
    </location>
</feature>
<keyword evidence="1" id="KW-0677">Repeat</keyword>
<dbReference type="EMBL" id="JARVKM010000037">
    <property type="protein sequence ID" value="KAK9775030.1"/>
    <property type="molecule type" value="Genomic_DNA"/>
</dbReference>
<evidence type="ECO:0000313" key="6">
    <source>
        <dbReference type="Proteomes" id="UP001465668"/>
    </source>
</evidence>
<dbReference type="Gene3D" id="3.40.50.300">
    <property type="entry name" value="P-loop containing nucleotide triphosphate hydrolases"/>
    <property type="match status" value="1"/>
</dbReference>
<keyword evidence="6" id="KW-1185">Reference proteome</keyword>
<sequence>MWKRFKGSKKNRPSSRLDEDAEPSNYSAASAKLDSFSFRSDPSDSSRPRDLEIRRKASEQSAISDIHGQLFPAPQHQRKRSEDRREDPLGLLVLHTPEPAEKRTVDILFVHGLGGTSLRTWCHGRDLDNLWPRLWLPDEDGFSSARILTYGYNAHFSSKKEQASLAIGDFANDLLFRMKYGESGPERLGQVPIVIVAHSMGGLVFKKAFIHGLLNDEFRDIISMIKSVLFLATPHRGTDLAETLNKILTSSIFGHSPKDYVSELARRSPTIDELNESFRHHASKLQIFSFYETLTTAIGPISAMILDKNTAVLGYPRETPQPLIANHHDACKFKSTDDPNYLSVLGALRSVVGPTVPKYVSEIEGNSEEDLKLVKALLGISAPPEEDLAAGRAVRKPGTCERFLASREFDEWRSSDSSRILWAHAPPGSGKSTICTLVIERLLEADEACAYFFFRYDNRQKQSIGYMLQSLAYQIAALEPEACSALAELAKAGERFQNADPVNIWKRLYLAILSNIHSRKTFYWVLDGIDESESSRQVVDFLSSINEFQSTIKILLFSRPHFTISQAMQKATTKTRVVELPLGDNKEDIRLTVAEEIIYLASDDNFKHDTVNKITSRSQGNFLWASLVVKLVASCHRQDQVERLLETTPDGMDKLYDRMLDVVATLHMPEDMNLARILLSWAMYSRTPLTVDELSEPYATEFRSVMDLKHTVNQICGQFVIINTSNQVTLVHHSAREYLRRHARQPFSLELHRSHEELFGKCLMAICDKDLRGKIQMLRVPQFLRYAATSWAFHLENCPVQSDRVLNGLTRFFKGSFPLSWIQYMTMSGHLSDLPALEAKNPRQERAVEFRFTGNDSLMMVTDLKRVYSLPTKTDNAEPSQWLRLDQSLMAETSLPEGVWLGTPTSVAFNHDCSQMAVAYRNFPLTVWSVDPPCVVARMKRRHNSAQGSQNSYTGGNKVVWHPSGGHILGIFGDIFKWSPSEDTYETVNGETGVIPHEIECTPNGLAFITGDVEGSIKIYEISSMTMIYKLTSEDGISRICLSPDSTHFYDLRGSYCNVWEPNCLMRLADVSSERFNDASSMTDSFWSDTEDTHSTSISFPASESRADNRPGIMTIALQRSATQPLAYSTDDGSIEVYHPGYDKSYKIAKSMSGISIEHLAWSDAHDQLAFSEIHGAVVVKSVTTSADSQLGLELETIYDETKTPGNRGNTRKLLFDSTGKKLFVHGETLSQVISIFDSTVKAERTNEGLENTSWLRHPTQNDQLVCLTTTEAKIFDWNLQERYTFHFSATLSTDAVNPITHAILPSYHTKLLLLRTVLVENNRRNYGFLILPTTVLTPTDPTNEPHQTLSIPKHLLEAISHPVGIIPDGRLVFLDKGLWVCTAQLNEQASITRHFFIPHDWVTSSGAQLCQVLPDGTFLCPTKGRVAIIKSSMASQW</sequence>
<evidence type="ECO:0000256" key="2">
    <source>
        <dbReference type="SAM" id="MobiDB-lite"/>
    </source>
</evidence>
<dbReference type="SUPFAM" id="SSF53474">
    <property type="entry name" value="alpha/beta-Hydrolases"/>
    <property type="match status" value="1"/>
</dbReference>